<organism evidence="1 2">
    <name type="scientific">Trichonephila clavipes</name>
    <name type="common">Golden silk orbweaver</name>
    <name type="synonym">Nephila clavipes</name>
    <dbReference type="NCBI Taxonomy" id="2585209"/>
    <lineage>
        <taxon>Eukaryota</taxon>
        <taxon>Metazoa</taxon>
        <taxon>Ecdysozoa</taxon>
        <taxon>Arthropoda</taxon>
        <taxon>Chelicerata</taxon>
        <taxon>Arachnida</taxon>
        <taxon>Araneae</taxon>
        <taxon>Araneomorphae</taxon>
        <taxon>Entelegynae</taxon>
        <taxon>Araneoidea</taxon>
        <taxon>Nephilidae</taxon>
        <taxon>Trichonephila</taxon>
    </lineage>
</organism>
<reference evidence="1" key="1">
    <citation type="submission" date="2020-08" db="EMBL/GenBank/DDBJ databases">
        <title>Multicomponent nature underlies the extraordinary mechanical properties of spider dragline silk.</title>
        <authorList>
            <person name="Kono N."/>
            <person name="Nakamura H."/>
            <person name="Mori M."/>
            <person name="Yoshida Y."/>
            <person name="Ohtoshi R."/>
            <person name="Malay A.D."/>
            <person name="Moran D.A.P."/>
            <person name="Tomita M."/>
            <person name="Numata K."/>
            <person name="Arakawa K."/>
        </authorList>
    </citation>
    <scope>NUCLEOTIDE SEQUENCE</scope>
</reference>
<keyword evidence="2" id="KW-1185">Reference proteome</keyword>
<dbReference type="EMBL" id="BMAU01021411">
    <property type="protein sequence ID" value="GFY33410.1"/>
    <property type="molecule type" value="Genomic_DNA"/>
</dbReference>
<sequence>MGWDPLEVDLTRKGKSFVYLEDDASPGDGSGKASIGFLVGGRKRKQHTFRGSTGMRYSQPYDQVVLHRKEAA</sequence>
<dbReference type="AlphaFoldDB" id="A0A8X6WEK6"/>
<comment type="caution">
    <text evidence="1">The sequence shown here is derived from an EMBL/GenBank/DDBJ whole genome shotgun (WGS) entry which is preliminary data.</text>
</comment>
<evidence type="ECO:0000313" key="2">
    <source>
        <dbReference type="Proteomes" id="UP000887159"/>
    </source>
</evidence>
<gene>
    <name evidence="1" type="ORF">TNCV_2226801</name>
</gene>
<protein>
    <submittedName>
        <fullName evidence="1">Uncharacterized protein</fullName>
    </submittedName>
</protein>
<dbReference type="Proteomes" id="UP000887159">
    <property type="component" value="Unassembled WGS sequence"/>
</dbReference>
<accession>A0A8X6WEK6</accession>
<evidence type="ECO:0000313" key="1">
    <source>
        <dbReference type="EMBL" id="GFY33410.1"/>
    </source>
</evidence>
<name>A0A8X6WEK6_TRICX</name>
<proteinExistence type="predicted"/>